<gene>
    <name evidence="9" type="ORF">SAMN05216404_10783</name>
</gene>
<feature type="transmembrane region" description="Helical" evidence="6">
    <location>
        <begin position="509"/>
        <end position="530"/>
    </location>
</feature>
<name>A0A1H8JJ66_9PROT</name>
<dbReference type="GO" id="GO:0042773">
    <property type="term" value="P:ATP synthesis coupled electron transport"/>
    <property type="evidence" value="ECO:0007669"/>
    <property type="project" value="InterPro"/>
</dbReference>
<feature type="transmembrane region" description="Helical" evidence="6">
    <location>
        <begin position="6"/>
        <end position="26"/>
    </location>
</feature>
<evidence type="ECO:0000256" key="3">
    <source>
        <dbReference type="ARBA" id="ARBA00022989"/>
    </source>
</evidence>
<organism evidence="9 10">
    <name type="scientific">Nitrosospira multiformis</name>
    <dbReference type="NCBI Taxonomy" id="1231"/>
    <lineage>
        <taxon>Bacteria</taxon>
        <taxon>Pseudomonadati</taxon>
        <taxon>Pseudomonadota</taxon>
        <taxon>Betaproteobacteria</taxon>
        <taxon>Nitrosomonadales</taxon>
        <taxon>Nitrosomonadaceae</taxon>
        <taxon>Nitrosospira</taxon>
    </lineage>
</organism>
<dbReference type="PRINTS" id="PR01434">
    <property type="entry name" value="NADHDHGNASE5"/>
</dbReference>
<evidence type="ECO:0000256" key="4">
    <source>
        <dbReference type="ARBA" id="ARBA00023136"/>
    </source>
</evidence>
<feature type="domain" description="NADH-Ubiquinone oxidoreductase (complex I) chain 5 N-terminal" evidence="8">
    <location>
        <begin position="75"/>
        <end position="122"/>
    </location>
</feature>
<evidence type="ECO:0000256" key="5">
    <source>
        <dbReference type="RuleBase" id="RU000320"/>
    </source>
</evidence>
<sequence length="630" mass="71515">MTMPLLTSLLGLFIIIPLIGFALTMLVPKKNEDAISWIAYSTVGSHMVLAWIFLVLWLFGGYPTLETIELILYNTESYKFFISFYFDKITAVYLFVGSFLCFLVTVYSRWYLHRERGYKRFFNTILFFFIGYNIIIFSGNFETLFIGWEVLGITSFLLIGFYRERYLPVKNALKVFTVFRVADMGLILVIWMSHHLWHENITFSKLMHPELVAQTLEGNTTLGILIGLMLLLAAAVKSGQLPFSSWVPRAMEGPTPSSAIFYGSLSVHLGVFLLLRTFPFWENQIVVVAPVILLGVATAVVATLISRVQSSIKTQIAYSSVAQIGIIFVEVALGFYDLALIHLAGNAFLRTYQLLVSPSAVTFLLRDQFYNFVPREYIDKHSTSKQIEYAAYMLSVKEFNLDSFMYFFFWDPVKWIGRKLNLVLSGTGGFVIATTLFLVGLACLYYEQSLPAGVQQFLPTLFAFIALIVVLKSFSERMSPQLSWYFVIMNHLWVALAISFYDEVTTREIVIYISGILLSGLVGYACLAQLKSLERKVDLKEPQGQGHVYEYPTQAFIFLLACLGLMGFPITPSFLGIDLIFTHIHTDQIVFAFILALSFIIVGLSLVRIYSRVYLGPHVKTYHAVPFKNS</sequence>
<evidence type="ECO:0000256" key="1">
    <source>
        <dbReference type="ARBA" id="ARBA00004127"/>
    </source>
</evidence>
<feature type="transmembrane region" description="Helical" evidence="6">
    <location>
        <begin position="422"/>
        <end position="445"/>
    </location>
</feature>
<dbReference type="Proteomes" id="UP000183898">
    <property type="component" value="Unassembled WGS sequence"/>
</dbReference>
<dbReference type="Pfam" id="PF00662">
    <property type="entry name" value="Proton_antipo_N"/>
    <property type="match status" value="1"/>
</dbReference>
<dbReference type="AlphaFoldDB" id="A0A1H8JJ66"/>
<feature type="transmembrane region" description="Helical" evidence="6">
    <location>
        <begin position="218"/>
        <end position="238"/>
    </location>
</feature>
<evidence type="ECO:0000259" key="8">
    <source>
        <dbReference type="Pfam" id="PF00662"/>
    </source>
</evidence>
<feature type="transmembrane region" description="Helical" evidence="6">
    <location>
        <begin position="259"/>
        <end position="278"/>
    </location>
</feature>
<dbReference type="GO" id="GO:0003954">
    <property type="term" value="F:NADH dehydrogenase activity"/>
    <property type="evidence" value="ECO:0007669"/>
    <property type="project" value="TreeGrafter"/>
</dbReference>
<dbReference type="Pfam" id="PF00361">
    <property type="entry name" value="Proton_antipo_M"/>
    <property type="match status" value="1"/>
</dbReference>
<keyword evidence="3 6" id="KW-1133">Transmembrane helix</keyword>
<evidence type="ECO:0000313" key="9">
    <source>
        <dbReference type="EMBL" id="SEN80307.1"/>
    </source>
</evidence>
<feature type="transmembrane region" description="Helical" evidence="6">
    <location>
        <begin position="589"/>
        <end position="610"/>
    </location>
</feature>
<dbReference type="PANTHER" id="PTHR42829:SF2">
    <property type="entry name" value="NADH-UBIQUINONE OXIDOREDUCTASE CHAIN 5"/>
    <property type="match status" value="1"/>
</dbReference>
<feature type="transmembrane region" description="Helical" evidence="6">
    <location>
        <begin position="175"/>
        <end position="198"/>
    </location>
</feature>
<feature type="transmembrane region" description="Helical" evidence="6">
    <location>
        <begin position="80"/>
        <end position="108"/>
    </location>
</feature>
<dbReference type="RefSeq" id="WP_074746634.1">
    <property type="nucleotide sequence ID" value="NZ_FOCT01000007.1"/>
</dbReference>
<dbReference type="GO" id="GO:0008137">
    <property type="term" value="F:NADH dehydrogenase (ubiquinone) activity"/>
    <property type="evidence" value="ECO:0007669"/>
    <property type="project" value="InterPro"/>
</dbReference>
<evidence type="ECO:0000313" key="10">
    <source>
        <dbReference type="Proteomes" id="UP000183898"/>
    </source>
</evidence>
<feature type="transmembrane region" description="Helical" evidence="6">
    <location>
        <begin position="284"/>
        <end position="304"/>
    </location>
</feature>
<dbReference type="InterPro" id="IPR001750">
    <property type="entry name" value="ND/Mrp_TM"/>
</dbReference>
<accession>A0A1H8JJ66</accession>
<feature type="transmembrane region" description="Helical" evidence="6">
    <location>
        <begin position="38"/>
        <end position="60"/>
    </location>
</feature>
<keyword evidence="9" id="KW-0830">Ubiquinone</keyword>
<keyword evidence="2 5" id="KW-0812">Transmembrane</keyword>
<dbReference type="InterPro" id="IPR001516">
    <property type="entry name" value="Proton_antipo_N"/>
</dbReference>
<evidence type="ECO:0000259" key="7">
    <source>
        <dbReference type="Pfam" id="PF00361"/>
    </source>
</evidence>
<feature type="transmembrane region" description="Helical" evidence="6">
    <location>
        <begin position="120"/>
        <end position="139"/>
    </location>
</feature>
<proteinExistence type="predicted"/>
<feature type="transmembrane region" description="Helical" evidence="6">
    <location>
        <begin position="481"/>
        <end position="502"/>
    </location>
</feature>
<feature type="transmembrane region" description="Helical" evidence="6">
    <location>
        <begin position="145"/>
        <end position="163"/>
    </location>
</feature>
<evidence type="ECO:0000256" key="6">
    <source>
        <dbReference type="SAM" id="Phobius"/>
    </source>
</evidence>
<comment type="subcellular location">
    <subcellularLocation>
        <location evidence="1">Endomembrane system</location>
        <topology evidence="1">Multi-pass membrane protein</topology>
    </subcellularLocation>
    <subcellularLocation>
        <location evidence="5">Membrane</location>
        <topology evidence="5">Multi-pass membrane protein</topology>
    </subcellularLocation>
</comment>
<feature type="transmembrane region" description="Helical" evidence="6">
    <location>
        <begin position="555"/>
        <end position="577"/>
    </location>
</feature>
<dbReference type="EMBL" id="FOCT01000007">
    <property type="protein sequence ID" value="SEN80307.1"/>
    <property type="molecule type" value="Genomic_DNA"/>
</dbReference>
<reference evidence="9 10" key="1">
    <citation type="submission" date="2016-10" db="EMBL/GenBank/DDBJ databases">
        <authorList>
            <person name="de Groot N.N."/>
        </authorList>
    </citation>
    <scope>NUCLEOTIDE SEQUENCE [LARGE SCALE GENOMIC DNA]</scope>
    <source>
        <strain evidence="9 10">Nl18</strain>
    </source>
</reference>
<protein>
    <submittedName>
        <fullName evidence="9">NADH-Ubiquinone oxidoreductase (Complex I), chain 5 N-terminus</fullName>
    </submittedName>
</protein>
<dbReference type="GO" id="GO:0016020">
    <property type="term" value="C:membrane"/>
    <property type="evidence" value="ECO:0007669"/>
    <property type="project" value="UniProtKB-SubCell"/>
</dbReference>
<dbReference type="GO" id="GO:0015990">
    <property type="term" value="P:electron transport coupled proton transport"/>
    <property type="evidence" value="ECO:0007669"/>
    <property type="project" value="TreeGrafter"/>
</dbReference>
<evidence type="ECO:0000256" key="2">
    <source>
        <dbReference type="ARBA" id="ARBA00022692"/>
    </source>
</evidence>
<feature type="transmembrane region" description="Helical" evidence="6">
    <location>
        <begin position="457"/>
        <end position="475"/>
    </location>
</feature>
<dbReference type="InterPro" id="IPR003945">
    <property type="entry name" value="NU5C-like"/>
</dbReference>
<keyword evidence="4 6" id="KW-0472">Membrane</keyword>
<dbReference type="GO" id="GO:0012505">
    <property type="term" value="C:endomembrane system"/>
    <property type="evidence" value="ECO:0007669"/>
    <property type="project" value="UniProtKB-SubCell"/>
</dbReference>
<feature type="transmembrane region" description="Helical" evidence="6">
    <location>
        <begin position="316"/>
        <end position="335"/>
    </location>
</feature>
<feature type="domain" description="NADH:quinone oxidoreductase/Mrp antiporter transmembrane" evidence="7">
    <location>
        <begin position="139"/>
        <end position="352"/>
    </location>
</feature>
<dbReference type="PANTHER" id="PTHR42829">
    <property type="entry name" value="NADH-UBIQUINONE OXIDOREDUCTASE CHAIN 5"/>
    <property type="match status" value="1"/>
</dbReference>